<comment type="caution">
    <text evidence="3">The sequence shown here is derived from an EMBL/GenBank/DDBJ whole genome shotgun (WGS) entry which is preliminary data.</text>
</comment>
<protein>
    <submittedName>
        <fullName evidence="3">Hemerythrin domain-containing protein</fullName>
    </submittedName>
</protein>
<accession>A0A5C4X2A8</accession>
<dbReference type="PANTHER" id="PTHR35585">
    <property type="entry name" value="HHE DOMAIN PROTEIN (AFU_ORTHOLOGUE AFUA_4G00730)"/>
    <property type="match status" value="1"/>
</dbReference>
<dbReference type="Pfam" id="PF01814">
    <property type="entry name" value="Hemerythrin"/>
    <property type="match status" value="1"/>
</dbReference>
<proteinExistence type="predicted"/>
<reference evidence="3 4" key="1">
    <citation type="submission" date="2019-06" db="EMBL/GenBank/DDBJ databases">
        <authorList>
            <person name="Mardanova A.M."/>
            <person name="Pudova D.S."/>
            <person name="Shagimardanova E.I."/>
            <person name="Gogoleva N.E."/>
            <person name="Lutfullin M.T."/>
            <person name="Hadieva G.F."/>
            <person name="Sharipova M.R."/>
        </authorList>
    </citation>
    <scope>NUCLEOTIDE SEQUENCE [LARGE SCALE GENOMIC DNA]</scope>
    <source>
        <strain evidence="3 4">MG-1</strain>
    </source>
</reference>
<dbReference type="PANTHER" id="PTHR35585:SF1">
    <property type="entry name" value="HHE DOMAIN PROTEIN (AFU_ORTHOLOGUE AFUA_4G00730)"/>
    <property type="match status" value="1"/>
</dbReference>
<evidence type="ECO:0000313" key="3">
    <source>
        <dbReference type="EMBL" id="TNM55201.1"/>
    </source>
</evidence>
<dbReference type="RefSeq" id="WP_139468343.1">
    <property type="nucleotide sequence ID" value="NZ_VDMQ01000004.1"/>
</dbReference>
<feature type="region of interest" description="Disordered" evidence="1">
    <location>
        <begin position="151"/>
        <end position="173"/>
    </location>
</feature>
<sequence length="188" mass="21570">MTLADTSGTDVVDMLTADHRDMLDLLRQVERTEDLDERREIADTVIAEVMRHSVAEEMIVYPSIEEHVPGGKDEVEHDKEEHEELVRVMKELEDLDVTEGAFLEKVIEFEQLLDHHARDEEDEQFPKLREHIPQDQLIDMGKRVVSAKKVAPTRPHPNAPHSELFHKSVGPGIGMVDRLRDKLTGRES</sequence>
<dbReference type="EMBL" id="VDMQ01000004">
    <property type="protein sequence ID" value="TNM55201.1"/>
    <property type="molecule type" value="Genomic_DNA"/>
</dbReference>
<feature type="domain" description="Hemerythrin-like" evidence="2">
    <location>
        <begin position="11"/>
        <end position="128"/>
    </location>
</feature>
<dbReference type="AlphaFoldDB" id="A0A5C4X2A8"/>
<dbReference type="InterPro" id="IPR012312">
    <property type="entry name" value="Hemerythrin-like"/>
</dbReference>
<evidence type="ECO:0000259" key="2">
    <source>
        <dbReference type="Pfam" id="PF01814"/>
    </source>
</evidence>
<organism evidence="3 4">
    <name type="scientific">Brevibacterium sediminis</name>
    <dbReference type="NCBI Taxonomy" id="1857024"/>
    <lineage>
        <taxon>Bacteria</taxon>
        <taxon>Bacillati</taxon>
        <taxon>Actinomycetota</taxon>
        <taxon>Actinomycetes</taxon>
        <taxon>Micrococcales</taxon>
        <taxon>Brevibacteriaceae</taxon>
        <taxon>Brevibacterium</taxon>
    </lineage>
</organism>
<evidence type="ECO:0000256" key="1">
    <source>
        <dbReference type="SAM" id="MobiDB-lite"/>
    </source>
</evidence>
<dbReference type="Proteomes" id="UP000314223">
    <property type="component" value="Unassembled WGS sequence"/>
</dbReference>
<evidence type="ECO:0000313" key="4">
    <source>
        <dbReference type="Proteomes" id="UP000314223"/>
    </source>
</evidence>
<dbReference type="Gene3D" id="1.20.120.520">
    <property type="entry name" value="nmb1532 protein domain like"/>
    <property type="match status" value="1"/>
</dbReference>
<gene>
    <name evidence="3" type="ORF">FHQ09_08225</name>
</gene>
<name>A0A5C4X2A8_9MICO</name>